<keyword evidence="3" id="KW-0812">Transmembrane</keyword>
<evidence type="ECO:0000259" key="4">
    <source>
        <dbReference type="PROSITE" id="PS50885"/>
    </source>
</evidence>
<name>A0A318J0U2_9BURK</name>
<dbReference type="EC" id="2.7.7.65" evidence="1"/>
<dbReference type="PROSITE" id="PS50885">
    <property type="entry name" value="HAMP"/>
    <property type="match status" value="1"/>
</dbReference>
<dbReference type="SUPFAM" id="SSF55073">
    <property type="entry name" value="Nucleotide cyclase"/>
    <property type="match status" value="1"/>
</dbReference>
<reference evidence="6 7" key="1">
    <citation type="submission" date="2018-05" db="EMBL/GenBank/DDBJ databases">
        <title>Genomic Encyclopedia of Type Strains, Phase IV (KMG-IV): sequencing the most valuable type-strain genomes for metagenomic binning, comparative biology and taxonomic classification.</title>
        <authorList>
            <person name="Goeker M."/>
        </authorList>
    </citation>
    <scope>NUCLEOTIDE SEQUENCE [LARGE SCALE GENOMIC DNA]</scope>
    <source>
        <strain evidence="6 7">DSM 19792</strain>
    </source>
</reference>
<dbReference type="InterPro" id="IPR000160">
    <property type="entry name" value="GGDEF_dom"/>
</dbReference>
<dbReference type="InterPro" id="IPR029787">
    <property type="entry name" value="Nucleotide_cyclase"/>
</dbReference>
<protein>
    <recommendedName>
        <fullName evidence="1">diguanylate cyclase</fullName>
        <ecNumber evidence="1">2.7.7.65</ecNumber>
    </recommendedName>
</protein>
<sequence>MSHTALQPIASLLIRRVFKWVILCVVCVSSLQAWLNYRAIEENFDMTVNDVARAHLPLLSVAIWDIEPQTIQKQIALILKNPSIAYVAIKASTGQHFTGGDINHLVSGQHMVFDIPAPADASTSVGKAEFVVDKAVLRKELLRSFIIVFIEVVILSVFIFMAVVAILRRDLEKPMRQLADFVKNLQANQLSTKLELQRKPGNGYNEIDLVVDGFCTMQDSLQKHIAHQDALVAERTSQLEAAMKSLKQLSITDGLTACYNRLLFNERMPAEIQRAVRYQRHLSLIFCDIDFFKKVNDEYGHAIGDHVLLAFAKSLAKELRVDVDWIVRYGGEEFLMVLPETNLQAALEVAERIRRQVEQHLFVRMPDGTVLRITASFGVAELKVTDTMESLVQRADERLYVAKSQGRNQVQPAFEAVPDVISKPVLEPVLQAITQPV</sequence>
<dbReference type="Gene3D" id="6.10.340.10">
    <property type="match status" value="1"/>
</dbReference>
<dbReference type="GO" id="GO:1902201">
    <property type="term" value="P:negative regulation of bacterial-type flagellum-dependent cell motility"/>
    <property type="evidence" value="ECO:0007669"/>
    <property type="project" value="TreeGrafter"/>
</dbReference>
<feature type="transmembrane region" description="Helical" evidence="3">
    <location>
        <begin position="145"/>
        <end position="167"/>
    </location>
</feature>
<evidence type="ECO:0000313" key="6">
    <source>
        <dbReference type="EMBL" id="PXX40301.1"/>
    </source>
</evidence>
<feature type="domain" description="HAMP" evidence="4">
    <location>
        <begin position="169"/>
        <end position="226"/>
    </location>
</feature>
<dbReference type="InterPro" id="IPR050469">
    <property type="entry name" value="Diguanylate_Cyclase"/>
</dbReference>
<dbReference type="PROSITE" id="PS50887">
    <property type="entry name" value="GGDEF"/>
    <property type="match status" value="1"/>
</dbReference>
<evidence type="ECO:0000256" key="1">
    <source>
        <dbReference type="ARBA" id="ARBA00012528"/>
    </source>
</evidence>
<accession>A0A318J0U2</accession>
<gene>
    <name evidence="6" type="ORF">DFR42_108135</name>
</gene>
<dbReference type="Gene3D" id="3.30.70.270">
    <property type="match status" value="1"/>
</dbReference>
<feature type="domain" description="GGDEF" evidence="5">
    <location>
        <begin position="280"/>
        <end position="415"/>
    </location>
</feature>
<evidence type="ECO:0000313" key="7">
    <source>
        <dbReference type="Proteomes" id="UP000247792"/>
    </source>
</evidence>
<organism evidence="6 7">
    <name type="scientific">Undibacterium pigrum</name>
    <dbReference type="NCBI Taxonomy" id="401470"/>
    <lineage>
        <taxon>Bacteria</taxon>
        <taxon>Pseudomonadati</taxon>
        <taxon>Pseudomonadota</taxon>
        <taxon>Betaproteobacteria</taxon>
        <taxon>Burkholderiales</taxon>
        <taxon>Oxalobacteraceae</taxon>
        <taxon>Undibacterium</taxon>
    </lineage>
</organism>
<dbReference type="OrthoDB" id="9813903at2"/>
<dbReference type="GO" id="GO:0005886">
    <property type="term" value="C:plasma membrane"/>
    <property type="evidence" value="ECO:0007669"/>
    <property type="project" value="TreeGrafter"/>
</dbReference>
<keyword evidence="3" id="KW-1133">Transmembrane helix</keyword>
<dbReference type="CDD" id="cd01949">
    <property type="entry name" value="GGDEF"/>
    <property type="match status" value="1"/>
</dbReference>
<evidence type="ECO:0000259" key="5">
    <source>
        <dbReference type="PROSITE" id="PS50887"/>
    </source>
</evidence>
<dbReference type="GO" id="GO:0052621">
    <property type="term" value="F:diguanylate cyclase activity"/>
    <property type="evidence" value="ECO:0007669"/>
    <property type="project" value="UniProtKB-EC"/>
</dbReference>
<dbReference type="InterPro" id="IPR003660">
    <property type="entry name" value="HAMP_dom"/>
</dbReference>
<dbReference type="NCBIfam" id="TIGR00254">
    <property type="entry name" value="GGDEF"/>
    <property type="match status" value="1"/>
</dbReference>
<proteinExistence type="predicted"/>
<dbReference type="Pfam" id="PF00990">
    <property type="entry name" value="GGDEF"/>
    <property type="match status" value="1"/>
</dbReference>
<dbReference type="PANTHER" id="PTHR45138:SF9">
    <property type="entry name" value="DIGUANYLATE CYCLASE DGCM-RELATED"/>
    <property type="match status" value="1"/>
</dbReference>
<dbReference type="Proteomes" id="UP000247792">
    <property type="component" value="Unassembled WGS sequence"/>
</dbReference>
<comment type="catalytic activity">
    <reaction evidence="2">
        <text>2 GTP = 3',3'-c-di-GMP + 2 diphosphate</text>
        <dbReference type="Rhea" id="RHEA:24898"/>
        <dbReference type="ChEBI" id="CHEBI:33019"/>
        <dbReference type="ChEBI" id="CHEBI:37565"/>
        <dbReference type="ChEBI" id="CHEBI:58805"/>
        <dbReference type="EC" id="2.7.7.65"/>
    </reaction>
</comment>
<dbReference type="InterPro" id="IPR043128">
    <property type="entry name" value="Rev_trsase/Diguanyl_cyclase"/>
</dbReference>
<dbReference type="EMBL" id="QJKB01000008">
    <property type="protein sequence ID" value="PXX40301.1"/>
    <property type="molecule type" value="Genomic_DNA"/>
</dbReference>
<dbReference type="GO" id="GO:0043709">
    <property type="term" value="P:cell adhesion involved in single-species biofilm formation"/>
    <property type="evidence" value="ECO:0007669"/>
    <property type="project" value="TreeGrafter"/>
</dbReference>
<dbReference type="PANTHER" id="PTHR45138">
    <property type="entry name" value="REGULATORY COMPONENTS OF SENSORY TRANSDUCTION SYSTEM"/>
    <property type="match status" value="1"/>
</dbReference>
<dbReference type="AlphaFoldDB" id="A0A318J0U2"/>
<dbReference type="SMART" id="SM00267">
    <property type="entry name" value="GGDEF"/>
    <property type="match status" value="1"/>
</dbReference>
<comment type="caution">
    <text evidence="6">The sequence shown here is derived from an EMBL/GenBank/DDBJ whole genome shotgun (WGS) entry which is preliminary data.</text>
</comment>
<dbReference type="GO" id="GO:0007165">
    <property type="term" value="P:signal transduction"/>
    <property type="evidence" value="ECO:0007669"/>
    <property type="project" value="InterPro"/>
</dbReference>
<dbReference type="RefSeq" id="WP_110257035.1">
    <property type="nucleotide sequence ID" value="NZ_QJKB01000008.1"/>
</dbReference>
<keyword evidence="3" id="KW-0472">Membrane</keyword>
<evidence type="ECO:0000256" key="3">
    <source>
        <dbReference type="SAM" id="Phobius"/>
    </source>
</evidence>
<keyword evidence="7" id="KW-1185">Reference proteome</keyword>
<dbReference type="FunFam" id="3.30.70.270:FF:000001">
    <property type="entry name" value="Diguanylate cyclase domain protein"/>
    <property type="match status" value="1"/>
</dbReference>
<evidence type="ECO:0000256" key="2">
    <source>
        <dbReference type="ARBA" id="ARBA00034247"/>
    </source>
</evidence>